<dbReference type="InterPro" id="IPR037278">
    <property type="entry name" value="ARFGAP/RecO"/>
</dbReference>
<keyword evidence="4" id="KW-0862">Zinc</keyword>
<dbReference type="GO" id="GO:0032012">
    <property type="term" value="P:regulation of ARF protein signal transduction"/>
    <property type="evidence" value="ECO:0007669"/>
    <property type="project" value="TreeGrafter"/>
</dbReference>
<keyword evidence="3 5" id="KW-0863">Zinc-finger</keyword>
<evidence type="ECO:0000256" key="4">
    <source>
        <dbReference type="ARBA" id="ARBA00022833"/>
    </source>
</evidence>
<reference evidence="7" key="2">
    <citation type="submission" date="2025-09" db="UniProtKB">
        <authorList>
            <consortium name="Ensembl"/>
        </authorList>
    </citation>
    <scope>IDENTIFICATION</scope>
</reference>
<evidence type="ECO:0000256" key="5">
    <source>
        <dbReference type="PROSITE-ProRule" id="PRU00288"/>
    </source>
</evidence>
<dbReference type="InterPro" id="IPR001164">
    <property type="entry name" value="ArfGAP_dom"/>
</dbReference>
<evidence type="ECO:0000256" key="2">
    <source>
        <dbReference type="ARBA" id="ARBA00022723"/>
    </source>
</evidence>
<organism evidence="7 8">
    <name type="scientific">Cyprinus carpio carpio</name>
    <dbReference type="NCBI Taxonomy" id="630221"/>
    <lineage>
        <taxon>Eukaryota</taxon>
        <taxon>Metazoa</taxon>
        <taxon>Chordata</taxon>
        <taxon>Craniata</taxon>
        <taxon>Vertebrata</taxon>
        <taxon>Euteleostomi</taxon>
        <taxon>Actinopterygii</taxon>
        <taxon>Neopterygii</taxon>
        <taxon>Teleostei</taxon>
        <taxon>Ostariophysi</taxon>
        <taxon>Cypriniformes</taxon>
        <taxon>Cyprinidae</taxon>
        <taxon>Cyprininae</taxon>
        <taxon>Cyprinus</taxon>
    </lineage>
</organism>
<dbReference type="Proteomes" id="UP001108240">
    <property type="component" value="Unplaced"/>
</dbReference>
<dbReference type="PANTHER" id="PTHR46395:SF1">
    <property type="entry name" value="ADP-RIBOSYLATION FACTOR GTPASE-ACTIVATING PROTEIN 1"/>
    <property type="match status" value="1"/>
</dbReference>
<sequence>MVSPRTKHVLKEVRSEDQNNVCFECGVFNPQWVSVTYGIWICLECSGKHRGLGVHLRSASRSQRDEVSLKHIFICVLARHRFVRSETGSSVCSWSLQDKDNSRAVALFKILTAACKS</sequence>
<dbReference type="SUPFAM" id="SSF57863">
    <property type="entry name" value="ArfGap/RecO-like zinc finger"/>
    <property type="match status" value="1"/>
</dbReference>
<dbReference type="SMART" id="SM00105">
    <property type="entry name" value="ArfGap"/>
    <property type="match status" value="1"/>
</dbReference>
<dbReference type="PROSITE" id="PS50115">
    <property type="entry name" value="ARFGAP"/>
    <property type="match status" value="1"/>
</dbReference>
<accession>A0A8C1AB68</accession>
<keyword evidence="8" id="KW-1185">Reference proteome</keyword>
<evidence type="ECO:0000256" key="3">
    <source>
        <dbReference type="ARBA" id="ARBA00022771"/>
    </source>
</evidence>
<dbReference type="Ensembl" id="ENSCCRT00000016956.2">
    <property type="protein sequence ID" value="ENSCCRP00000015523.1"/>
    <property type="gene ID" value="ENSCCRG00000008777.2"/>
</dbReference>
<dbReference type="PRINTS" id="PR00405">
    <property type="entry name" value="REVINTRACTNG"/>
</dbReference>
<name>A0A8C1AB68_CYPCA</name>
<keyword evidence="1" id="KW-0343">GTPase activation</keyword>
<dbReference type="PANTHER" id="PTHR46395">
    <property type="entry name" value="ADP-RIBOSYLATION FACTOR GTPASE-ACTIVATING PROTEIN 1"/>
    <property type="match status" value="1"/>
</dbReference>
<evidence type="ECO:0000256" key="1">
    <source>
        <dbReference type="ARBA" id="ARBA00022468"/>
    </source>
</evidence>
<dbReference type="AlphaFoldDB" id="A0A8C1AB68"/>
<feature type="domain" description="Arf-GAP" evidence="6">
    <location>
        <begin position="7"/>
        <end position="62"/>
    </location>
</feature>
<keyword evidence="2" id="KW-0479">Metal-binding</keyword>
<evidence type="ECO:0000313" key="7">
    <source>
        <dbReference type="Ensembl" id="ENSCCRP00000015523.1"/>
    </source>
</evidence>
<dbReference type="GO" id="GO:0030100">
    <property type="term" value="P:regulation of endocytosis"/>
    <property type="evidence" value="ECO:0007669"/>
    <property type="project" value="TreeGrafter"/>
</dbReference>
<reference evidence="7" key="1">
    <citation type="submission" date="2025-08" db="UniProtKB">
        <authorList>
            <consortium name="Ensembl"/>
        </authorList>
    </citation>
    <scope>IDENTIFICATION</scope>
</reference>
<dbReference type="GO" id="GO:0000139">
    <property type="term" value="C:Golgi membrane"/>
    <property type="evidence" value="ECO:0007669"/>
    <property type="project" value="TreeGrafter"/>
</dbReference>
<evidence type="ECO:0000313" key="8">
    <source>
        <dbReference type="Proteomes" id="UP001108240"/>
    </source>
</evidence>
<protein>
    <recommendedName>
        <fullName evidence="6">Arf-GAP domain-containing protein</fullName>
    </recommendedName>
</protein>
<dbReference type="Pfam" id="PF01412">
    <property type="entry name" value="ArfGap"/>
    <property type="match status" value="1"/>
</dbReference>
<dbReference type="GO" id="GO:0005096">
    <property type="term" value="F:GTPase activator activity"/>
    <property type="evidence" value="ECO:0007669"/>
    <property type="project" value="UniProtKB-KW"/>
</dbReference>
<dbReference type="Gene3D" id="1.10.220.150">
    <property type="entry name" value="Arf GTPase activating protein"/>
    <property type="match status" value="1"/>
</dbReference>
<dbReference type="GeneTree" id="ENSGT00890000139515"/>
<dbReference type="GO" id="GO:0008270">
    <property type="term" value="F:zinc ion binding"/>
    <property type="evidence" value="ECO:0007669"/>
    <property type="project" value="UniProtKB-KW"/>
</dbReference>
<proteinExistence type="predicted"/>
<evidence type="ECO:0000259" key="6">
    <source>
        <dbReference type="PROSITE" id="PS50115"/>
    </source>
</evidence>
<dbReference type="InterPro" id="IPR038508">
    <property type="entry name" value="ArfGAP_dom_sf"/>
</dbReference>